<dbReference type="EC" id="7.-.-.-" evidence="6"/>
<comment type="subunit">
    <text evidence="6">The complex is composed of six subunits: RnfA, RnfB, RnfC, RnfD, RnfE and RnfG.</text>
</comment>
<dbReference type="Proteomes" id="UP000830055">
    <property type="component" value="Chromosome"/>
</dbReference>
<dbReference type="PANTHER" id="PTHR36118:SF1">
    <property type="entry name" value="ION-TRANSLOCATING OXIDOREDUCTASE COMPLEX SUBUNIT G"/>
    <property type="match status" value="1"/>
</dbReference>
<keyword evidence="6" id="KW-1133">Transmembrane helix</keyword>
<evidence type="ECO:0000256" key="6">
    <source>
        <dbReference type="HAMAP-Rule" id="MF_00479"/>
    </source>
</evidence>
<keyword evidence="4 6" id="KW-0288">FMN</keyword>
<name>A0ABM7WE90_9BACT</name>
<dbReference type="RefSeq" id="WP_284152606.1">
    <property type="nucleotide sequence ID" value="NZ_AP025516.1"/>
</dbReference>
<keyword evidence="6" id="KW-0812">Transmembrane</keyword>
<feature type="modified residue" description="FMN phosphoryl threonine" evidence="6">
    <location>
        <position position="164"/>
    </location>
</feature>
<comment type="subcellular location">
    <subcellularLocation>
        <location evidence="6">Cell membrane</location>
        <topology evidence="6">Single-pass membrane protein</topology>
    </subcellularLocation>
</comment>
<keyword evidence="1 6" id="KW-0813">Transport</keyword>
<evidence type="ECO:0000256" key="3">
    <source>
        <dbReference type="ARBA" id="ARBA00022630"/>
    </source>
</evidence>
<dbReference type="PIRSF" id="PIRSF006091">
    <property type="entry name" value="E_trnsport_RnfG"/>
    <property type="match status" value="1"/>
</dbReference>
<organism evidence="8 9">
    <name type="scientific">Desulfofustis limnaeus</name>
    <dbReference type="NCBI Taxonomy" id="2740163"/>
    <lineage>
        <taxon>Bacteria</taxon>
        <taxon>Pseudomonadati</taxon>
        <taxon>Thermodesulfobacteriota</taxon>
        <taxon>Desulfobulbia</taxon>
        <taxon>Desulfobulbales</taxon>
        <taxon>Desulfocapsaceae</taxon>
        <taxon>Desulfofustis</taxon>
    </lineage>
</organism>
<keyword evidence="6" id="KW-1278">Translocase</keyword>
<comment type="function">
    <text evidence="6">Part of a membrane-bound complex that couples electron transfer with translocation of ions across the membrane.</text>
</comment>
<evidence type="ECO:0000259" key="7">
    <source>
        <dbReference type="SMART" id="SM00900"/>
    </source>
</evidence>
<keyword evidence="3 6" id="KW-0285">Flavoprotein</keyword>
<protein>
    <recommendedName>
        <fullName evidence="6">Ion-translocating oxidoreductase complex subunit G</fullName>
        <ecNumber evidence="6">7.-.-.-</ecNumber>
    </recommendedName>
    <alternativeName>
        <fullName evidence="6">Rnf electron transport complex subunit G</fullName>
    </alternativeName>
</protein>
<evidence type="ECO:0000256" key="1">
    <source>
        <dbReference type="ARBA" id="ARBA00022448"/>
    </source>
</evidence>
<dbReference type="EMBL" id="AP025516">
    <property type="protein sequence ID" value="BDD89298.1"/>
    <property type="molecule type" value="Genomic_DNA"/>
</dbReference>
<accession>A0ABM7WE90</accession>
<keyword evidence="9" id="KW-1185">Reference proteome</keyword>
<evidence type="ECO:0000256" key="4">
    <source>
        <dbReference type="ARBA" id="ARBA00022643"/>
    </source>
</evidence>
<evidence type="ECO:0000313" key="9">
    <source>
        <dbReference type="Proteomes" id="UP000830055"/>
    </source>
</evidence>
<keyword evidence="2 6" id="KW-0597">Phosphoprotein</keyword>
<evidence type="ECO:0000256" key="5">
    <source>
        <dbReference type="ARBA" id="ARBA00022982"/>
    </source>
</evidence>
<comment type="cofactor">
    <cofactor evidence="6">
        <name>FMN</name>
        <dbReference type="ChEBI" id="CHEBI:58210"/>
    </cofactor>
</comment>
<comment type="similarity">
    <text evidence="6">Belongs to the RnfG family.</text>
</comment>
<dbReference type="HAMAP" id="MF_00479">
    <property type="entry name" value="RsxG_RnfG"/>
    <property type="match status" value="1"/>
</dbReference>
<keyword evidence="6" id="KW-0472">Membrane</keyword>
<proteinExistence type="inferred from homology"/>
<keyword evidence="6" id="KW-1003">Cell membrane</keyword>
<dbReference type="InterPro" id="IPR010209">
    <property type="entry name" value="Ion_transpt_RnfG/RsxG"/>
</dbReference>
<keyword evidence="5 6" id="KW-0249">Electron transport</keyword>
<reference evidence="8 9" key="1">
    <citation type="submission" date="2022-01" db="EMBL/GenBank/DDBJ databases">
        <title>Desulfofustis limnae sp. nov., a novel mesophilic sulfate-reducing bacterium isolated from marsh soil.</title>
        <authorList>
            <person name="Watanabe M."/>
            <person name="Takahashi A."/>
            <person name="Kojima H."/>
            <person name="Fukui M."/>
        </authorList>
    </citation>
    <scope>NUCLEOTIDE SEQUENCE [LARGE SCALE GENOMIC DNA]</scope>
    <source>
        <strain evidence="8 9">PPLL</strain>
    </source>
</reference>
<dbReference type="SMART" id="SM00900">
    <property type="entry name" value="FMN_bind"/>
    <property type="match status" value="1"/>
</dbReference>
<dbReference type="Pfam" id="PF04205">
    <property type="entry name" value="FMN_bind"/>
    <property type="match status" value="1"/>
</dbReference>
<evidence type="ECO:0000256" key="2">
    <source>
        <dbReference type="ARBA" id="ARBA00022553"/>
    </source>
</evidence>
<feature type="domain" description="FMN-binding" evidence="7">
    <location>
        <begin position="94"/>
        <end position="181"/>
    </location>
</feature>
<evidence type="ECO:0000313" key="8">
    <source>
        <dbReference type="EMBL" id="BDD89298.1"/>
    </source>
</evidence>
<sequence>MSEIVRMVVVLSLIAGICSAILTFADQSLAPRIEQQTDYYVRGPALERLFGKPATEVLNNKVTIPLEGAVIPVFFSKQGDDIATLAIEATGKGGFGGDLKLMFGVDLRSGRQTGLEVVSHSETPGLGARIEEVSFRRQWQGLPTDKTVALTKDGGDIDGISGATTTSRAAVAGTNDVLQFLRDHKDQILQSISKLEERI</sequence>
<gene>
    <name evidence="6" type="primary">rnfG</name>
    <name evidence="8" type="ORF">DPPLL_36630</name>
</gene>
<dbReference type="InterPro" id="IPR007329">
    <property type="entry name" value="FMN-bd"/>
</dbReference>
<dbReference type="PANTHER" id="PTHR36118">
    <property type="entry name" value="ION-TRANSLOCATING OXIDOREDUCTASE COMPLEX SUBUNIT G"/>
    <property type="match status" value="1"/>
</dbReference>